<reference evidence="2 3" key="2">
    <citation type="journal article" date="2017" name="Front. Plant Sci.">
        <title>Gene Classification and Mining of Molecular Markers Useful in Red Clover (Trifolium pratense) Breeding.</title>
        <authorList>
            <person name="Istvanek J."/>
            <person name="Dluhosova J."/>
            <person name="Dluhos P."/>
            <person name="Patkova L."/>
            <person name="Nedelnik J."/>
            <person name="Repkova J."/>
        </authorList>
    </citation>
    <scope>NUCLEOTIDE SEQUENCE [LARGE SCALE GENOMIC DNA]</scope>
    <source>
        <strain evidence="3">cv. Tatra</strain>
        <tissue evidence="2">Young leaves</tissue>
    </source>
</reference>
<dbReference type="SUPFAM" id="SSF49879">
    <property type="entry name" value="SMAD/FHA domain"/>
    <property type="match status" value="1"/>
</dbReference>
<dbReference type="EMBL" id="ASHM01041778">
    <property type="protein sequence ID" value="PNX82328.1"/>
    <property type="molecule type" value="Genomic_DNA"/>
</dbReference>
<protein>
    <submittedName>
        <fullName evidence="2">Parallel spindle</fullName>
    </submittedName>
</protein>
<dbReference type="SMART" id="SM00240">
    <property type="entry name" value="FHA"/>
    <property type="match status" value="1"/>
</dbReference>
<dbReference type="GO" id="GO:0031965">
    <property type="term" value="C:nuclear membrane"/>
    <property type="evidence" value="ECO:0007669"/>
    <property type="project" value="TreeGrafter"/>
</dbReference>
<evidence type="ECO:0000313" key="2">
    <source>
        <dbReference type="EMBL" id="PNX82328.1"/>
    </source>
</evidence>
<evidence type="ECO:0000259" key="1">
    <source>
        <dbReference type="PROSITE" id="PS50006"/>
    </source>
</evidence>
<dbReference type="ExpressionAtlas" id="A0A2K3LUW6">
    <property type="expression patterns" value="baseline"/>
</dbReference>
<dbReference type="PROSITE" id="PS50006">
    <property type="entry name" value="FHA_DOMAIN"/>
    <property type="match status" value="1"/>
</dbReference>
<dbReference type="Gene3D" id="2.60.200.20">
    <property type="match status" value="1"/>
</dbReference>
<dbReference type="InterPro" id="IPR008984">
    <property type="entry name" value="SMAD_FHA_dom_sf"/>
</dbReference>
<dbReference type="STRING" id="57577.A0A2K3LUW6"/>
<organism evidence="2 3">
    <name type="scientific">Trifolium pratense</name>
    <name type="common">Red clover</name>
    <dbReference type="NCBI Taxonomy" id="57577"/>
    <lineage>
        <taxon>Eukaryota</taxon>
        <taxon>Viridiplantae</taxon>
        <taxon>Streptophyta</taxon>
        <taxon>Embryophyta</taxon>
        <taxon>Tracheophyta</taxon>
        <taxon>Spermatophyta</taxon>
        <taxon>Magnoliopsida</taxon>
        <taxon>eudicotyledons</taxon>
        <taxon>Gunneridae</taxon>
        <taxon>Pentapetalae</taxon>
        <taxon>rosids</taxon>
        <taxon>fabids</taxon>
        <taxon>Fabales</taxon>
        <taxon>Fabaceae</taxon>
        <taxon>Papilionoideae</taxon>
        <taxon>50 kb inversion clade</taxon>
        <taxon>NPAAA clade</taxon>
        <taxon>Hologalegina</taxon>
        <taxon>IRL clade</taxon>
        <taxon>Trifolieae</taxon>
        <taxon>Trifolium</taxon>
    </lineage>
</organism>
<comment type="caution">
    <text evidence="2">The sequence shown here is derived from an EMBL/GenBank/DDBJ whole genome shotgun (WGS) entry which is preliminary data.</text>
</comment>
<dbReference type="Pfam" id="PF00498">
    <property type="entry name" value="FHA"/>
    <property type="match status" value="1"/>
</dbReference>
<feature type="non-terminal residue" evidence="2">
    <location>
        <position position="118"/>
    </location>
</feature>
<sequence length="118" mass="13213">MASIADNPNPNPNQEPEQSIIPVLTVFKNKSILKNIFIVLNNNNDNDDNNNNNDHTLLVGRHPNCNIVLTHPSISRFHLQIRFTPSSRSISLLDLSSVHGTWVSGRKLEHGVSVELKE</sequence>
<dbReference type="PANTHER" id="PTHR22593:SF8">
    <property type="entry name" value="FHA DOMAIN-CONTAINING PROTEIN PS1"/>
    <property type="match status" value="1"/>
</dbReference>
<feature type="domain" description="FHA" evidence="1">
    <location>
        <begin position="57"/>
        <end position="108"/>
    </location>
</feature>
<dbReference type="Proteomes" id="UP000236291">
    <property type="component" value="Unassembled WGS sequence"/>
</dbReference>
<dbReference type="InterPro" id="IPR000253">
    <property type="entry name" value="FHA_dom"/>
</dbReference>
<reference evidence="2 3" key="1">
    <citation type="journal article" date="2014" name="Am. J. Bot.">
        <title>Genome assembly and annotation for red clover (Trifolium pratense; Fabaceae).</title>
        <authorList>
            <person name="Istvanek J."/>
            <person name="Jaros M."/>
            <person name="Krenek A."/>
            <person name="Repkova J."/>
        </authorList>
    </citation>
    <scope>NUCLEOTIDE SEQUENCE [LARGE SCALE GENOMIC DNA]</scope>
    <source>
        <strain evidence="3">cv. Tatra</strain>
        <tissue evidence="2">Young leaves</tissue>
    </source>
</reference>
<dbReference type="PANTHER" id="PTHR22593">
    <property type="entry name" value="TRANSMEMBRANE PROTEIN 18"/>
    <property type="match status" value="1"/>
</dbReference>
<gene>
    <name evidence="2" type="ORF">L195_g038357</name>
</gene>
<proteinExistence type="predicted"/>
<evidence type="ECO:0000313" key="3">
    <source>
        <dbReference type="Proteomes" id="UP000236291"/>
    </source>
</evidence>
<name>A0A2K3LUW6_TRIPR</name>
<accession>A0A2K3LUW6</accession>
<dbReference type="AlphaFoldDB" id="A0A2K3LUW6"/>